<keyword evidence="5" id="KW-0406">Ion transport</keyword>
<dbReference type="GO" id="GO:0016887">
    <property type="term" value="F:ATP hydrolysis activity"/>
    <property type="evidence" value="ECO:0007669"/>
    <property type="project" value="InterPro"/>
</dbReference>
<dbReference type="AlphaFoldDB" id="A0A934SML8"/>
<feature type="domain" description="ABC transporter" evidence="6">
    <location>
        <begin position="8"/>
        <end position="235"/>
    </location>
</feature>
<keyword evidence="8" id="KW-1185">Reference proteome</keyword>
<protein>
    <submittedName>
        <fullName evidence="7">Metal ABC transporter ATP-binding protein</fullName>
    </submittedName>
</protein>
<dbReference type="PANTHER" id="PTHR42734">
    <property type="entry name" value="METAL TRANSPORT SYSTEM ATP-BINDING PROTEIN TM_0124-RELATED"/>
    <property type="match status" value="1"/>
</dbReference>
<dbReference type="InterPro" id="IPR003439">
    <property type="entry name" value="ABC_transporter-like_ATP-bd"/>
</dbReference>
<evidence type="ECO:0000256" key="2">
    <source>
        <dbReference type="ARBA" id="ARBA00022741"/>
    </source>
</evidence>
<evidence type="ECO:0000313" key="7">
    <source>
        <dbReference type="EMBL" id="MBK4217123.1"/>
    </source>
</evidence>
<dbReference type="GO" id="GO:0005524">
    <property type="term" value="F:ATP binding"/>
    <property type="evidence" value="ECO:0007669"/>
    <property type="project" value="UniProtKB-KW"/>
</dbReference>
<evidence type="ECO:0000256" key="3">
    <source>
        <dbReference type="ARBA" id="ARBA00022840"/>
    </source>
</evidence>
<dbReference type="RefSeq" id="WP_200687600.1">
    <property type="nucleotide sequence ID" value="NZ_JAEPRQ010000005.1"/>
</dbReference>
<dbReference type="EMBL" id="JAEPRQ010000005">
    <property type="protein sequence ID" value="MBK4217123.1"/>
    <property type="molecule type" value="Genomic_DNA"/>
</dbReference>
<keyword evidence="3 7" id="KW-0067">ATP-binding</keyword>
<accession>A0A934SML8</accession>
<evidence type="ECO:0000256" key="1">
    <source>
        <dbReference type="ARBA" id="ARBA00022448"/>
    </source>
</evidence>
<reference evidence="7" key="1">
    <citation type="submission" date="2021-01" db="EMBL/GenBank/DDBJ databases">
        <title>Paracoccus amoyensis sp. nov., isolated from the surface seawater along the coast of Xiamen Island, China.</title>
        <authorList>
            <person name="Lyu L."/>
        </authorList>
    </citation>
    <scope>NUCLEOTIDE SEQUENCE</scope>
    <source>
        <strain evidence="7">MJ17</strain>
    </source>
</reference>
<dbReference type="InterPro" id="IPR003593">
    <property type="entry name" value="AAA+_ATPase"/>
</dbReference>
<keyword evidence="4" id="KW-0864">Zinc transport</keyword>
<sequence length="238" mass="25361">MTARGPGIAIQNLSLTLGRTEVLSGVDMTVAPGSIHALVGPNGGGKSSLIRCLLGQMPHRGTVSLNWPARPGRIGYVPQALQFDAGLPMTVGDFLGTLDGNRPGFLKPRRATRDLVEAQLARVGMAGKSGRRMGALSGGERQRVLMAQALEPAPDLLILDEPMSALDESGGAIFAEVMQSLRRDGVTVLWIEHDLLAVRRLADHVTGLARRVIFDGQPEAMLDADRVLDLFSQRSAVA</sequence>
<comment type="caution">
    <text evidence="7">The sequence shown here is derived from an EMBL/GenBank/DDBJ whole genome shotgun (WGS) entry which is preliminary data.</text>
</comment>
<gene>
    <name evidence="7" type="ORF">JJJ17_14420</name>
</gene>
<evidence type="ECO:0000259" key="6">
    <source>
        <dbReference type="PROSITE" id="PS50893"/>
    </source>
</evidence>
<dbReference type="SMART" id="SM00382">
    <property type="entry name" value="AAA"/>
    <property type="match status" value="1"/>
</dbReference>
<dbReference type="PROSITE" id="PS00211">
    <property type="entry name" value="ABC_TRANSPORTER_1"/>
    <property type="match status" value="1"/>
</dbReference>
<dbReference type="PROSITE" id="PS50893">
    <property type="entry name" value="ABC_TRANSPORTER_2"/>
    <property type="match status" value="1"/>
</dbReference>
<dbReference type="InterPro" id="IPR027417">
    <property type="entry name" value="P-loop_NTPase"/>
</dbReference>
<name>A0A934SML8_9RHOB</name>
<evidence type="ECO:0000256" key="5">
    <source>
        <dbReference type="ARBA" id="ARBA00023065"/>
    </source>
</evidence>
<dbReference type="Gene3D" id="3.40.50.300">
    <property type="entry name" value="P-loop containing nucleotide triphosphate hydrolases"/>
    <property type="match status" value="1"/>
</dbReference>
<organism evidence="7 8">
    <name type="scientific">Paracoccus caeni</name>
    <dbReference type="NCBI Taxonomy" id="657651"/>
    <lineage>
        <taxon>Bacteria</taxon>
        <taxon>Pseudomonadati</taxon>
        <taxon>Pseudomonadota</taxon>
        <taxon>Alphaproteobacteria</taxon>
        <taxon>Rhodobacterales</taxon>
        <taxon>Paracoccaceae</taxon>
        <taxon>Paracoccus</taxon>
    </lineage>
</organism>
<keyword evidence="1" id="KW-0813">Transport</keyword>
<evidence type="ECO:0000256" key="4">
    <source>
        <dbReference type="ARBA" id="ARBA00022906"/>
    </source>
</evidence>
<dbReference type="GO" id="GO:0006829">
    <property type="term" value="P:zinc ion transport"/>
    <property type="evidence" value="ECO:0007669"/>
    <property type="project" value="UniProtKB-KW"/>
</dbReference>
<dbReference type="PANTHER" id="PTHR42734:SF7">
    <property type="entry name" value="ATP-BINDING COMPONENT OF ABC TRANSPORTER-RELATED"/>
    <property type="match status" value="1"/>
</dbReference>
<dbReference type="InterPro" id="IPR050153">
    <property type="entry name" value="Metal_Ion_Import_ABC"/>
</dbReference>
<dbReference type="Pfam" id="PF00005">
    <property type="entry name" value="ABC_tran"/>
    <property type="match status" value="1"/>
</dbReference>
<keyword evidence="2" id="KW-0547">Nucleotide-binding</keyword>
<dbReference type="SUPFAM" id="SSF52540">
    <property type="entry name" value="P-loop containing nucleoside triphosphate hydrolases"/>
    <property type="match status" value="1"/>
</dbReference>
<keyword evidence="4" id="KW-0862">Zinc</keyword>
<evidence type="ECO:0000313" key="8">
    <source>
        <dbReference type="Proteomes" id="UP000640485"/>
    </source>
</evidence>
<proteinExistence type="predicted"/>
<dbReference type="InterPro" id="IPR017871">
    <property type="entry name" value="ABC_transporter-like_CS"/>
</dbReference>
<dbReference type="Proteomes" id="UP000640485">
    <property type="component" value="Unassembled WGS sequence"/>
</dbReference>